<dbReference type="PANTHER" id="PTHR12811:SF0">
    <property type="entry name" value="VACUOLAR PROTEIN SORTING-ASSOCIATED PROTEIN 16 HOMOLOG"/>
    <property type="match status" value="1"/>
</dbReference>
<proteinExistence type="inferred from homology"/>
<dbReference type="GO" id="GO:0005768">
    <property type="term" value="C:endosome"/>
    <property type="evidence" value="ECO:0007669"/>
    <property type="project" value="TreeGrafter"/>
</dbReference>
<dbReference type="OrthoDB" id="1792at2759"/>
<dbReference type="Gene3D" id="1.10.150.780">
    <property type="entry name" value="Vps16, C-terminal region"/>
    <property type="match status" value="1"/>
</dbReference>
<dbReference type="VEuPathDB" id="FungiDB:P175DRAFT_0529206"/>
<dbReference type="GO" id="GO:0006886">
    <property type="term" value="P:intracellular protein transport"/>
    <property type="evidence" value="ECO:0007669"/>
    <property type="project" value="InterPro"/>
</dbReference>
<accession>A0A0F8W632</accession>
<dbReference type="InterPro" id="IPR038132">
    <property type="entry name" value="Vps16_C_sf"/>
</dbReference>
<dbReference type="PANTHER" id="PTHR12811">
    <property type="entry name" value="VACUOLAR PROTEIN SORTING VPS16"/>
    <property type="match status" value="1"/>
</dbReference>
<evidence type="ECO:0000313" key="5">
    <source>
        <dbReference type="EMBL" id="KKK13360.1"/>
    </source>
</evidence>
<dbReference type="SUPFAM" id="SSF117289">
    <property type="entry name" value="Nucleoporin domain"/>
    <property type="match status" value="1"/>
</dbReference>
<dbReference type="InterPro" id="IPR006925">
    <property type="entry name" value="Vps16_C"/>
</dbReference>
<dbReference type="InterPro" id="IPR015943">
    <property type="entry name" value="WD40/YVTN_repeat-like_dom_sf"/>
</dbReference>
<comment type="function">
    <text evidence="2">Essential for vacuolar protein sorting. Required for vacuole biogenesis, stability and to maintain vacuole morphology.</text>
</comment>
<gene>
    <name evidence="5" type="ORF">AOCH_004699</name>
</gene>
<evidence type="ECO:0000256" key="1">
    <source>
        <dbReference type="ARBA" id="ARBA00009250"/>
    </source>
</evidence>
<evidence type="ECO:0000256" key="2">
    <source>
        <dbReference type="PIRNR" id="PIRNR007949"/>
    </source>
</evidence>
<organism evidence="5 6">
    <name type="scientific">Aspergillus ochraceoroseus</name>
    <dbReference type="NCBI Taxonomy" id="138278"/>
    <lineage>
        <taxon>Eukaryota</taxon>
        <taxon>Fungi</taxon>
        <taxon>Dikarya</taxon>
        <taxon>Ascomycota</taxon>
        <taxon>Pezizomycotina</taxon>
        <taxon>Eurotiomycetes</taxon>
        <taxon>Eurotiomycetidae</taxon>
        <taxon>Eurotiales</taxon>
        <taxon>Aspergillaceae</taxon>
        <taxon>Aspergillus</taxon>
        <taxon>Aspergillus subgen. Nidulantes</taxon>
    </lineage>
</organism>
<keyword evidence="2" id="KW-0653">Protein transport</keyword>
<dbReference type="PIRSF" id="PIRSF007949">
    <property type="entry name" value="VPS16"/>
    <property type="match status" value="1"/>
</dbReference>
<dbReference type="Gene3D" id="2.130.10.10">
    <property type="entry name" value="YVTN repeat-like/Quinoprotein amine dehydrogenase"/>
    <property type="match status" value="1"/>
</dbReference>
<dbReference type="InterPro" id="IPR016534">
    <property type="entry name" value="VPS16"/>
</dbReference>
<dbReference type="AlphaFoldDB" id="A0A0F8W632"/>
<comment type="caution">
    <text evidence="5">The sequence shown here is derived from an EMBL/GenBank/DDBJ whole genome shotgun (WGS) entry which is preliminary data.</text>
</comment>
<reference evidence="5 6" key="1">
    <citation type="submission" date="2015-02" db="EMBL/GenBank/DDBJ databases">
        <title>Draft Genome Sequences of Two Closely-Related Aflatoxigenic Aspergillus Species Obtained from the Cote d'Ivoire.</title>
        <authorList>
            <person name="Moore G.G."/>
            <person name="Beltz S.B."/>
            <person name="Mack B.M."/>
        </authorList>
    </citation>
    <scope>NUCLEOTIDE SEQUENCE [LARGE SCALE GENOMIC DNA]</scope>
    <source>
        <strain evidence="5 6">SRRC1432</strain>
    </source>
</reference>
<dbReference type="GO" id="GO:0016197">
    <property type="term" value="P:endosomal transport"/>
    <property type="evidence" value="ECO:0007669"/>
    <property type="project" value="TreeGrafter"/>
</dbReference>
<dbReference type="GO" id="GO:0030897">
    <property type="term" value="C:HOPS complex"/>
    <property type="evidence" value="ECO:0007669"/>
    <property type="project" value="TreeGrafter"/>
</dbReference>
<name>A0A0F8W632_9EURO</name>
<sequence>MAPSNPLANWERLGSSFYRKVPVYYSVFDEDVELENYIVAAAPYGGAIALHRDESKPFRFKDAQTTKSNIDIYSRSGNLINRLNWEHGTIRGLGWSDQEELLVITEDGTVRRYFGLYGDFTSFSLGNGAEEYGVRACRFWNSGFVALLSNNQLIAVSNYDEPRPKLLAACPEGEVASWSLIPPAYTLSRSVEVLLAVDKTVYLIDPTEAEDKVLQNGPFKHASVSPTGRFVALITAEGKVWVVSSDFQSKFSEYDPESRVTPRTVAGVVMMLLLSHGRTRCISSALMALLPDTTTMELFMFYQSLTAWDLSPTIHTNICIKSQVRRLVSYSAPELTLADVTEAIFRLGSTSPASVLLDSIDLLDRKSPKADENIQRIRSSLPEAVDTCVKAAGHEFDVHWQKRLLKAASFGKSVLDLYNSDEFVEMTEKLRVLQAVRDFKIGLPISYEQYMRLTSEKLIERLVNRREYLLAIRVSEYLQIPADKIYVHWASQKVKVSTVDDEAVCRLIVQRLEGKPGISFEVIAQAAYDEGRAHLATQLLNHEPRAGKQVPLLLNMEEDEIALDKAIQSGDDDLINYVLIHLKGKLPLASFFRMINTRPTASALVETTARGEDTELLKDLFYQDDRPVDGSNVLLSEALSETDLARKQEKLQLASRLLADSKDPTVVLHQKLLSESSQLLKVQEALDKDLAERSEFLGLSLNETIYRLIRSGYGKRAQKIQGDFKMPEKTYWWLRLRALVAKRDWGELEEIGKVKKSPIGWEPFYNEILGAGNTKLASVFVPKCTNLPAEDRIEMWVKCGMIVKAGEEAFKAKDVNTLENLQSKTSGPSAVEIGRMINQLRPKK</sequence>
<protein>
    <recommendedName>
        <fullName evidence="2">Probable vacuolar protein sorting-associated protein 16 homolog</fullName>
    </recommendedName>
</protein>
<keyword evidence="6" id="KW-1185">Reference proteome</keyword>
<dbReference type="EMBL" id="JYKN01003246">
    <property type="protein sequence ID" value="KKK13360.1"/>
    <property type="molecule type" value="Genomic_DNA"/>
</dbReference>
<dbReference type="Proteomes" id="UP000034947">
    <property type="component" value="Unassembled WGS sequence"/>
</dbReference>
<dbReference type="Pfam" id="PF04841">
    <property type="entry name" value="Vps16_N"/>
    <property type="match status" value="1"/>
</dbReference>
<feature type="domain" description="Vps16 C-terminal" evidence="3">
    <location>
        <begin position="518"/>
        <end position="826"/>
    </location>
</feature>
<dbReference type="Pfam" id="PF04840">
    <property type="entry name" value="Vps16_C"/>
    <property type="match status" value="1"/>
</dbReference>
<keyword evidence="2" id="KW-0813">Transport</keyword>
<dbReference type="InterPro" id="IPR006926">
    <property type="entry name" value="Vps16_N"/>
</dbReference>
<evidence type="ECO:0000313" key="6">
    <source>
        <dbReference type="Proteomes" id="UP000034947"/>
    </source>
</evidence>
<dbReference type="FunFam" id="1.10.150.780:FF:000002">
    <property type="entry name" value="Probable vacuolar protein sorting-associated protein 16 homolog"/>
    <property type="match status" value="1"/>
</dbReference>
<dbReference type="GO" id="GO:0003779">
    <property type="term" value="F:actin binding"/>
    <property type="evidence" value="ECO:0007669"/>
    <property type="project" value="TreeGrafter"/>
</dbReference>
<dbReference type="GO" id="GO:0042144">
    <property type="term" value="P:vacuole fusion, non-autophagic"/>
    <property type="evidence" value="ECO:0007669"/>
    <property type="project" value="TreeGrafter"/>
</dbReference>
<feature type="domain" description="Vps16 N-terminal" evidence="4">
    <location>
        <begin position="7"/>
        <end position="424"/>
    </location>
</feature>
<comment type="similarity">
    <text evidence="1 2">Belongs to the VPS16 family.</text>
</comment>
<evidence type="ECO:0000259" key="4">
    <source>
        <dbReference type="Pfam" id="PF04841"/>
    </source>
</evidence>
<evidence type="ECO:0000259" key="3">
    <source>
        <dbReference type="Pfam" id="PF04840"/>
    </source>
</evidence>